<feature type="region of interest" description="Disordered" evidence="1">
    <location>
        <begin position="177"/>
        <end position="211"/>
    </location>
</feature>
<protein>
    <recommendedName>
        <fullName evidence="5">Peptidase</fullName>
    </recommendedName>
</protein>
<dbReference type="SUPFAM" id="SSF53300">
    <property type="entry name" value="vWA-like"/>
    <property type="match status" value="1"/>
</dbReference>
<gene>
    <name evidence="4" type="ORF">LRATCC53608_0901</name>
</gene>
<evidence type="ECO:0008006" key="5">
    <source>
        <dbReference type="Google" id="ProtNLM"/>
    </source>
</evidence>
<feature type="compositionally biased region" description="Basic and acidic residues" evidence="1">
    <location>
        <begin position="181"/>
        <end position="195"/>
    </location>
</feature>
<dbReference type="PANTHER" id="PTHR38730">
    <property type="entry name" value="SLL7028 PROTEIN"/>
    <property type="match status" value="1"/>
</dbReference>
<dbReference type="RefSeq" id="WP_003675257.1">
    <property type="nucleotide sequence ID" value="NZ_JBKZCI010000044.1"/>
</dbReference>
<feature type="domain" description="Putative metallopeptidase" evidence="3">
    <location>
        <begin position="24"/>
        <end position="283"/>
    </location>
</feature>
<evidence type="ECO:0000259" key="2">
    <source>
        <dbReference type="Pfam" id="PF09967"/>
    </source>
</evidence>
<name>A0A0S4NLK3_LIMR5</name>
<dbReference type="AlphaFoldDB" id="A0A0S4NLK3"/>
<dbReference type="Pfam" id="PF09967">
    <property type="entry name" value="DUF2201"/>
    <property type="match status" value="1"/>
</dbReference>
<reference evidence="4" key="2">
    <citation type="submission" date="2011-05" db="EMBL/GenBank/DDBJ databases">
        <authorList>
            <person name="Davey R."/>
        </authorList>
    </citation>
    <scope>NUCLEOTIDE SEQUENCE</scope>
    <source>
        <strain evidence="4">ATCC 53608</strain>
    </source>
</reference>
<feature type="compositionally biased region" description="Polar residues" evidence="1">
    <location>
        <begin position="196"/>
        <end position="211"/>
    </location>
</feature>
<sequence length="430" mass="49618">MSLGDFLARLHQNDGSDNHVTSAQQIRKAIISILQKQRLFGEVLLQLPRENDLQLPAMMGLRWEDNRLVLVINPEKLAHVRNDELQSLLEHEALHLIWMHPLRYASYPHQDLVQIATDVAVNQYLTEPPQGTVTLSQLEKVLRQKLMPKLDSQDYLNILEHLPAEQQEKLHQPGLKLNGSKQKENATADEVKTADTHNGWQEPKTSQQVSNQVVRLANIKQILNRSWKQTPQRDRGLLPGNVKAQLQKAHQTKIVDWRQVLRHQFRLIARGQVNSHARFNRRQPLRMDLPGKVTRLDPAVDIFVDNSGSVTDQEIVQTLTTLEKMLKKTKLTANVYSFDARVTAKQKLHDGKKLDFRRTGGGGTSFQCIFDYLHLHHLTKRNRIIIIITDGWGEERINNYHYQNVYWLMMTKANQLSVKEPPGRVLEMRG</sequence>
<dbReference type="InterPro" id="IPR036465">
    <property type="entry name" value="vWFA_dom_sf"/>
</dbReference>
<organism evidence="4">
    <name type="scientific">Limosilactobacillus reuteri subsp. suis (strain ATCC 53608 / LMG 31752 / 1063)</name>
    <name type="common">Lactobacillus reuteri</name>
    <dbReference type="NCBI Taxonomy" id="927703"/>
    <lineage>
        <taxon>Bacteria</taxon>
        <taxon>Bacillati</taxon>
        <taxon>Bacillota</taxon>
        <taxon>Bacilli</taxon>
        <taxon>Lactobacillales</taxon>
        <taxon>Lactobacillaceae</taxon>
        <taxon>Limosilactobacillus</taxon>
    </lineage>
</organism>
<reference evidence="4" key="1">
    <citation type="journal article" date="2011" name="J. Bacteriol.">
        <title>Genome sequence of the vertebrate gut symbiont Lactobacillus reuteri ATCC 53608.</title>
        <authorList>
            <person name="Heavens D."/>
            <person name="Tailford L.E."/>
            <person name="Crossman L."/>
            <person name="Jeffers F."/>
            <person name="Mackenzie D.A."/>
            <person name="Caccamo M."/>
            <person name="Juge N."/>
        </authorList>
    </citation>
    <scope>NUCLEOTIDE SEQUENCE [LARGE SCALE GENOMIC DNA]</scope>
    <source>
        <strain evidence="4">ATCC 53608</strain>
    </source>
</reference>
<feature type="domain" description="VWA-like" evidence="2">
    <location>
        <begin position="302"/>
        <end position="428"/>
    </location>
</feature>
<proteinExistence type="predicted"/>
<accession>F8KDI3</accession>
<dbReference type="InterPro" id="IPR025154">
    <property type="entry name" value="Put_metallopeptidase_dom"/>
</dbReference>
<dbReference type="InterPro" id="IPR018698">
    <property type="entry name" value="VWA-like_dom"/>
</dbReference>
<dbReference type="HOGENOM" id="CLU_035986_0_0_9"/>
<dbReference type="PANTHER" id="PTHR38730:SF1">
    <property type="entry name" value="SLL7028 PROTEIN"/>
    <property type="match status" value="1"/>
</dbReference>
<accession>A0A0S4NLK3</accession>
<dbReference type="Pfam" id="PF13203">
    <property type="entry name" value="DUF2201_N"/>
    <property type="match status" value="1"/>
</dbReference>
<evidence type="ECO:0000313" key="4">
    <source>
        <dbReference type="EMBL" id="CCC03653.1"/>
    </source>
</evidence>
<dbReference type="EMBL" id="FR854363">
    <property type="protein sequence ID" value="CCC03653.1"/>
    <property type="molecule type" value="Genomic_DNA"/>
</dbReference>
<evidence type="ECO:0000259" key="3">
    <source>
        <dbReference type="Pfam" id="PF13203"/>
    </source>
</evidence>
<evidence type="ECO:0000256" key="1">
    <source>
        <dbReference type="SAM" id="MobiDB-lite"/>
    </source>
</evidence>